<evidence type="ECO:0000259" key="16">
    <source>
        <dbReference type="Pfam" id="PF16188"/>
    </source>
</evidence>
<comment type="similarity">
    <text evidence="3 13">Belongs to the peptidase M24B family.</text>
</comment>
<evidence type="ECO:0000256" key="9">
    <source>
        <dbReference type="ARBA" id="ARBA00022801"/>
    </source>
</evidence>
<evidence type="ECO:0000256" key="5">
    <source>
        <dbReference type="ARBA" id="ARBA00020658"/>
    </source>
</evidence>
<feature type="domain" description="Creatinase N-terminal" evidence="15">
    <location>
        <begin position="9"/>
        <end position="132"/>
    </location>
</feature>
<dbReference type="AlphaFoldDB" id="A0AAD9I8D5"/>
<keyword evidence="11" id="KW-0464">Manganese</keyword>
<dbReference type="Gene3D" id="3.90.230.10">
    <property type="entry name" value="Creatinase/methionine aminopeptidase superfamily"/>
    <property type="match status" value="2"/>
</dbReference>
<evidence type="ECO:0000256" key="4">
    <source>
        <dbReference type="ARBA" id="ARBA00012574"/>
    </source>
</evidence>
<reference evidence="17" key="1">
    <citation type="journal article" date="2023" name="Mol. Plant Microbe Interact.">
        <title>Elucidating the Obligate Nature and Biological Capacity of an Invasive Fungal Corn Pathogen.</title>
        <authorList>
            <person name="MacCready J.S."/>
            <person name="Roggenkamp E.M."/>
            <person name="Gdanetz K."/>
            <person name="Chilvers M.I."/>
        </authorList>
    </citation>
    <scope>NUCLEOTIDE SEQUENCE</scope>
    <source>
        <strain evidence="17">PM02</strain>
    </source>
</reference>
<comment type="catalytic activity">
    <reaction evidence="1">
        <text>Release of any N-terminal amino acid, including proline, that is linked to proline, even from a dipeptide or tripeptide.</text>
        <dbReference type="EC" id="3.4.11.9"/>
    </reaction>
</comment>
<proteinExistence type="inferred from homology"/>
<accession>A0AAD9I8D5</accession>
<dbReference type="GO" id="GO:0005737">
    <property type="term" value="C:cytoplasm"/>
    <property type="evidence" value="ECO:0007669"/>
    <property type="project" value="UniProtKB-ARBA"/>
</dbReference>
<gene>
    <name evidence="17" type="ORF">P8C59_006573</name>
</gene>
<dbReference type="EMBL" id="JAQQPM010000006">
    <property type="protein sequence ID" value="KAK2072202.1"/>
    <property type="molecule type" value="Genomic_DNA"/>
</dbReference>
<evidence type="ECO:0000256" key="8">
    <source>
        <dbReference type="ARBA" id="ARBA00022723"/>
    </source>
</evidence>
<keyword evidence="10" id="KW-0482">Metalloprotease</keyword>
<evidence type="ECO:0000256" key="12">
    <source>
        <dbReference type="ARBA" id="ARBA00032413"/>
    </source>
</evidence>
<protein>
    <recommendedName>
        <fullName evidence="5">Probable Xaa-Pro aminopeptidase P</fullName>
        <ecNumber evidence="4">3.4.11.9</ecNumber>
    </recommendedName>
    <alternativeName>
        <fullName evidence="12">Prolidase</fullName>
    </alternativeName>
</protein>
<evidence type="ECO:0000313" key="18">
    <source>
        <dbReference type="Proteomes" id="UP001217918"/>
    </source>
</evidence>
<dbReference type="SUPFAM" id="SSF55920">
    <property type="entry name" value="Creatinase/aminopeptidase"/>
    <property type="match status" value="1"/>
</dbReference>
<dbReference type="PANTHER" id="PTHR43763:SF6">
    <property type="entry name" value="XAA-PRO AMINOPEPTIDASE 1"/>
    <property type="match status" value="1"/>
</dbReference>
<evidence type="ECO:0000256" key="1">
    <source>
        <dbReference type="ARBA" id="ARBA00001424"/>
    </source>
</evidence>
<evidence type="ECO:0000256" key="2">
    <source>
        <dbReference type="ARBA" id="ARBA00001936"/>
    </source>
</evidence>
<evidence type="ECO:0000256" key="13">
    <source>
        <dbReference type="RuleBase" id="RU000590"/>
    </source>
</evidence>
<sequence length="582" mass="63490">MEAVDTSDRLAQLRTLMKERKVDVYVVPSEDGHASEYIAACDARREFISAFSGSAGTAVVTLDKAALATDGRYFNQASKELDANWTLLKTGLQDVPTWQEWAAAEAAGGKTVGVDPTVISPSLADDLAETVTKAGGQGPVALAENLVDAVWGDARPPRPSEPVFCLAAKYTGKDTQTKLADLRKELEKKKAAGFVLSNLDDIAWLFNLRGNDIAYNPVFFSYAVVTAEAATLYIDQARLMAESLTYLAENKIAIKPYTALFPDAEAMAAAAAAATETAETDGEAAEPARKFWISSTASWALQLALGGDKLVKAVRSPVGDAKAVKNAVEQEGMRQCHIRDGTALIEYFAWLEHQLLEEKASLDEVQVARKLEDVRKKQKEFVGLSFDTISSVGPNAAVIHYKPDAGHCATVDPSHIALHMAVFPPGTTGYALDAFARQFLWKEGLDYRHGTGHGVGSFLNVHEGPFGIGSRKPYADVAMAAGHVTSIEPGFYEDGKFGIRLENMAIVREVKTRHTFGGKPYLGFEPVTLVPYCQVLLDAKLLTAEEKKWLNDYHADVYEKTHRVFESDPLTLSWLRRETQPV</sequence>
<dbReference type="SUPFAM" id="SSF53092">
    <property type="entry name" value="Creatinase/prolidase N-terminal domain"/>
    <property type="match status" value="1"/>
</dbReference>
<keyword evidence="6" id="KW-0031">Aminopeptidase</keyword>
<dbReference type="FunFam" id="3.40.350.10:FF:000003">
    <property type="entry name" value="Xaa-pro aminopeptidase P"/>
    <property type="match status" value="1"/>
</dbReference>
<keyword evidence="8 13" id="KW-0479">Metal-binding</keyword>
<comment type="caution">
    <text evidence="17">The sequence shown here is derived from an EMBL/GenBank/DDBJ whole genome shotgun (WGS) entry which is preliminary data.</text>
</comment>
<feature type="domain" description="Peptidase M24 C-terminal" evidence="16">
    <location>
        <begin position="520"/>
        <end position="582"/>
    </location>
</feature>
<evidence type="ECO:0000256" key="3">
    <source>
        <dbReference type="ARBA" id="ARBA00008766"/>
    </source>
</evidence>
<evidence type="ECO:0000259" key="14">
    <source>
        <dbReference type="Pfam" id="PF00557"/>
    </source>
</evidence>
<dbReference type="Pfam" id="PF16188">
    <property type="entry name" value="Peptidase_M24_C"/>
    <property type="match status" value="1"/>
</dbReference>
<keyword evidence="7" id="KW-0645">Protease</keyword>
<dbReference type="PROSITE" id="PS00491">
    <property type="entry name" value="PROLINE_PEPTIDASE"/>
    <property type="match status" value="1"/>
</dbReference>
<dbReference type="InterPro" id="IPR000994">
    <property type="entry name" value="Pept_M24"/>
</dbReference>
<dbReference type="InterPro" id="IPR000587">
    <property type="entry name" value="Creatinase_N"/>
</dbReference>
<dbReference type="InterPro" id="IPR029149">
    <property type="entry name" value="Creatin/AminoP/Spt16_N"/>
</dbReference>
<dbReference type="Proteomes" id="UP001217918">
    <property type="component" value="Unassembled WGS sequence"/>
</dbReference>
<dbReference type="Gene3D" id="3.40.350.10">
    <property type="entry name" value="Creatinase/prolidase N-terminal domain"/>
    <property type="match status" value="2"/>
</dbReference>
<feature type="domain" description="Peptidase M24" evidence="14">
    <location>
        <begin position="414"/>
        <end position="509"/>
    </location>
</feature>
<keyword evidence="9" id="KW-0378">Hydrolase</keyword>
<dbReference type="GO" id="GO:0046872">
    <property type="term" value="F:metal ion binding"/>
    <property type="evidence" value="ECO:0007669"/>
    <property type="project" value="UniProtKB-KW"/>
</dbReference>
<evidence type="ECO:0000313" key="17">
    <source>
        <dbReference type="EMBL" id="KAK2072202.1"/>
    </source>
</evidence>
<dbReference type="PANTHER" id="PTHR43763">
    <property type="entry name" value="XAA-PRO AMINOPEPTIDASE 1"/>
    <property type="match status" value="1"/>
</dbReference>
<organism evidence="17 18">
    <name type="scientific">Phyllachora maydis</name>
    <dbReference type="NCBI Taxonomy" id="1825666"/>
    <lineage>
        <taxon>Eukaryota</taxon>
        <taxon>Fungi</taxon>
        <taxon>Dikarya</taxon>
        <taxon>Ascomycota</taxon>
        <taxon>Pezizomycotina</taxon>
        <taxon>Sordariomycetes</taxon>
        <taxon>Sordariomycetidae</taxon>
        <taxon>Phyllachorales</taxon>
        <taxon>Phyllachoraceae</taxon>
        <taxon>Phyllachora</taxon>
    </lineage>
</organism>
<dbReference type="InterPro" id="IPR032416">
    <property type="entry name" value="Peptidase_M24_C"/>
</dbReference>
<dbReference type="EC" id="3.4.11.9" evidence="4"/>
<dbReference type="GO" id="GO:0008237">
    <property type="term" value="F:metallopeptidase activity"/>
    <property type="evidence" value="ECO:0007669"/>
    <property type="project" value="UniProtKB-KW"/>
</dbReference>
<feature type="domain" description="Peptidase M24" evidence="14">
    <location>
        <begin position="331"/>
        <end position="407"/>
    </location>
</feature>
<dbReference type="GO" id="GO:0006508">
    <property type="term" value="P:proteolysis"/>
    <property type="evidence" value="ECO:0007669"/>
    <property type="project" value="UniProtKB-KW"/>
</dbReference>
<dbReference type="Pfam" id="PF16189">
    <property type="entry name" value="Creatinase_N_2"/>
    <property type="match status" value="1"/>
</dbReference>
<dbReference type="InterPro" id="IPR050422">
    <property type="entry name" value="X-Pro_aminopeptidase_P"/>
</dbReference>
<evidence type="ECO:0000256" key="10">
    <source>
        <dbReference type="ARBA" id="ARBA00023049"/>
    </source>
</evidence>
<dbReference type="FunFam" id="3.40.350.10:FF:000010">
    <property type="entry name" value="Probable Xaa-Pro aminopeptidase P"/>
    <property type="match status" value="1"/>
</dbReference>
<evidence type="ECO:0000259" key="15">
    <source>
        <dbReference type="Pfam" id="PF01321"/>
    </source>
</evidence>
<dbReference type="InterPro" id="IPR036005">
    <property type="entry name" value="Creatinase/aminopeptidase-like"/>
</dbReference>
<keyword evidence="18" id="KW-1185">Reference proteome</keyword>
<comment type="cofactor">
    <cofactor evidence="2">
        <name>Mn(2+)</name>
        <dbReference type="ChEBI" id="CHEBI:29035"/>
    </cofactor>
</comment>
<evidence type="ECO:0000256" key="11">
    <source>
        <dbReference type="ARBA" id="ARBA00023211"/>
    </source>
</evidence>
<dbReference type="GO" id="GO:0004177">
    <property type="term" value="F:aminopeptidase activity"/>
    <property type="evidence" value="ECO:0007669"/>
    <property type="project" value="UniProtKB-KW"/>
</dbReference>
<dbReference type="Pfam" id="PF00557">
    <property type="entry name" value="Peptidase_M24"/>
    <property type="match status" value="2"/>
</dbReference>
<dbReference type="Pfam" id="PF01321">
    <property type="entry name" value="Creatinase_N"/>
    <property type="match status" value="1"/>
</dbReference>
<name>A0AAD9I8D5_9PEZI</name>
<evidence type="ECO:0000256" key="6">
    <source>
        <dbReference type="ARBA" id="ARBA00022438"/>
    </source>
</evidence>
<dbReference type="InterPro" id="IPR001131">
    <property type="entry name" value="Peptidase_M24B_aminopep-P_CS"/>
</dbReference>
<evidence type="ECO:0000256" key="7">
    <source>
        <dbReference type="ARBA" id="ARBA00022670"/>
    </source>
</evidence>